<feature type="transmembrane region" description="Helical" evidence="8">
    <location>
        <begin position="77"/>
        <end position="96"/>
    </location>
</feature>
<evidence type="ECO:0000313" key="10">
    <source>
        <dbReference type="Proteomes" id="UP000215896"/>
    </source>
</evidence>
<evidence type="ECO:0000256" key="2">
    <source>
        <dbReference type="ARBA" id="ARBA00009142"/>
    </source>
</evidence>
<evidence type="ECO:0000256" key="3">
    <source>
        <dbReference type="ARBA" id="ARBA00022448"/>
    </source>
</evidence>
<protein>
    <recommendedName>
        <fullName evidence="8">Probable membrane transporter protein</fullName>
    </recommendedName>
</protein>
<keyword evidence="6 8" id="KW-1133">Transmembrane helix</keyword>
<gene>
    <name evidence="9" type="ORF">CGZ94_08295</name>
</gene>
<evidence type="ECO:0000256" key="7">
    <source>
        <dbReference type="ARBA" id="ARBA00023136"/>
    </source>
</evidence>
<evidence type="ECO:0000256" key="5">
    <source>
        <dbReference type="ARBA" id="ARBA00022692"/>
    </source>
</evidence>
<sequence length="259" mass="26932">MTWVDLLLAAIAGVWAGLINTVVGSGSLVTFPTLLALGLPPVMANTTNNIGLVPGSISGTVGMLPEVKALKHELIRLGPLALLGGLAGALLLLWLPSSAFDTIVPILIAIGCILVVLQPWLTQKMAARAGRLAAEGRPPSSRKPWWPLPAIALSSTYGGYFGAAQGLLHMAILSLAMPDESWPRLNALKNALASIINFTAAIVFILVAPVSWPYVGALAVGSVIGGQLGARVGRRLPAVAYRVIIVVIGVIAIINQLVK</sequence>
<accession>A0A255GNJ8</accession>
<dbReference type="OrthoDB" id="3782574at2"/>
<evidence type="ECO:0000313" key="9">
    <source>
        <dbReference type="EMBL" id="OYO14574.1"/>
    </source>
</evidence>
<dbReference type="AlphaFoldDB" id="A0A255GNJ8"/>
<evidence type="ECO:0000256" key="4">
    <source>
        <dbReference type="ARBA" id="ARBA00022475"/>
    </source>
</evidence>
<feature type="transmembrane region" description="Helical" evidence="8">
    <location>
        <begin position="191"/>
        <end position="208"/>
    </location>
</feature>
<dbReference type="InterPro" id="IPR002781">
    <property type="entry name" value="TM_pro_TauE-like"/>
</dbReference>
<keyword evidence="4 8" id="KW-1003">Cell membrane</keyword>
<dbReference type="RefSeq" id="WP_094405330.1">
    <property type="nucleotide sequence ID" value="NZ_NMVO01000012.1"/>
</dbReference>
<evidence type="ECO:0000256" key="6">
    <source>
        <dbReference type="ARBA" id="ARBA00022989"/>
    </source>
</evidence>
<organism evidence="9 10">
    <name type="scientific">Enemella evansiae</name>
    <dbReference type="NCBI Taxonomy" id="2016499"/>
    <lineage>
        <taxon>Bacteria</taxon>
        <taxon>Bacillati</taxon>
        <taxon>Actinomycetota</taxon>
        <taxon>Actinomycetes</taxon>
        <taxon>Propionibacteriales</taxon>
        <taxon>Propionibacteriaceae</taxon>
        <taxon>Enemella</taxon>
    </lineage>
</organism>
<comment type="caution">
    <text evidence="9">The sequence shown here is derived from an EMBL/GenBank/DDBJ whole genome shotgun (WGS) entry which is preliminary data.</text>
</comment>
<proteinExistence type="inferred from homology"/>
<dbReference type="Pfam" id="PF01925">
    <property type="entry name" value="TauE"/>
    <property type="match status" value="1"/>
</dbReference>
<dbReference type="EMBL" id="NMVO01000012">
    <property type="protein sequence ID" value="OYO14574.1"/>
    <property type="molecule type" value="Genomic_DNA"/>
</dbReference>
<evidence type="ECO:0000256" key="1">
    <source>
        <dbReference type="ARBA" id="ARBA00004651"/>
    </source>
</evidence>
<name>A0A255GNJ8_9ACTN</name>
<keyword evidence="7 8" id="KW-0472">Membrane</keyword>
<dbReference type="InterPro" id="IPR052017">
    <property type="entry name" value="TSUP"/>
</dbReference>
<reference evidence="9 10" key="1">
    <citation type="submission" date="2017-07" db="EMBL/GenBank/DDBJ databases">
        <title>Draft whole genome sequences of clinical Proprionibacteriaceae strains.</title>
        <authorList>
            <person name="Bernier A.-M."/>
            <person name="Bernard K."/>
            <person name="Domingo M.-C."/>
        </authorList>
    </citation>
    <scope>NUCLEOTIDE SEQUENCE [LARGE SCALE GENOMIC DNA]</scope>
    <source>
        <strain evidence="9 10">NML 030167</strain>
    </source>
</reference>
<comment type="similarity">
    <text evidence="2 8">Belongs to the 4-toluene sulfonate uptake permease (TSUP) (TC 2.A.102) family.</text>
</comment>
<keyword evidence="10" id="KW-1185">Reference proteome</keyword>
<keyword evidence="5 8" id="KW-0812">Transmembrane</keyword>
<dbReference type="Proteomes" id="UP000215896">
    <property type="component" value="Unassembled WGS sequence"/>
</dbReference>
<comment type="subcellular location">
    <subcellularLocation>
        <location evidence="1 8">Cell membrane</location>
        <topology evidence="1 8">Multi-pass membrane protein</topology>
    </subcellularLocation>
</comment>
<evidence type="ECO:0000256" key="8">
    <source>
        <dbReference type="RuleBase" id="RU363041"/>
    </source>
</evidence>
<keyword evidence="3" id="KW-0813">Transport</keyword>
<feature type="transmembrane region" description="Helical" evidence="8">
    <location>
        <begin position="239"/>
        <end position="258"/>
    </location>
</feature>
<dbReference type="PANTHER" id="PTHR30269:SF0">
    <property type="entry name" value="MEMBRANE TRANSPORTER PROTEIN YFCA-RELATED"/>
    <property type="match status" value="1"/>
</dbReference>
<feature type="transmembrane region" description="Helical" evidence="8">
    <location>
        <begin position="102"/>
        <end position="121"/>
    </location>
</feature>
<dbReference type="GO" id="GO:0005886">
    <property type="term" value="C:plasma membrane"/>
    <property type="evidence" value="ECO:0007669"/>
    <property type="project" value="UniProtKB-SubCell"/>
</dbReference>
<dbReference type="PANTHER" id="PTHR30269">
    <property type="entry name" value="TRANSMEMBRANE PROTEIN YFCA"/>
    <property type="match status" value="1"/>
</dbReference>